<reference evidence="1 4" key="1">
    <citation type="submission" date="2018-01" db="EMBL/GenBank/DDBJ databases">
        <title>Whole genome sequencing of Histamine producing bacteria.</title>
        <authorList>
            <person name="Butler K."/>
        </authorList>
    </citation>
    <scope>NUCLEOTIDE SEQUENCE [LARGE SCALE GENOMIC DNA]</scope>
    <source>
        <strain evidence="2 3">ATCC 51761</strain>
        <strain evidence="1 4">NCIMB 13481</strain>
    </source>
</reference>
<evidence type="ECO:0000313" key="4">
    <source>
        <dbReference type="Proteomes" id="UP000241954"/>
    </source>
</evidence>
<dbReference type="EMBL" id="PYLW01000022">
    <property type="protein sequence ID" value="PSV92916.1"/>
    <property type="molecule type" value="Genomic_DNA"/>
</dbReference>
<organism evidence="1 4">
    <name type="scientific">Photobacterium iliopiscarium</name>
    <dbReference type="NCBI Taxonomy" id="56192"/>
    <lineage>
        <taxon>Bacteria</taxon>
        <taxon>Pseudomonadati</taxon>
        <taxon>Pseudomonadota</taxon>
        <taxon>Gammaproteobacteria</taxon>
        <taxon>Vibrionales</taxon>
        <taxon>Vibrionaceae</taxon>
        <taxon>Photobacterium</taxon>
    </lineage>
</organism>
<evidence type="ECO:0000313" key="3">
    <source>
        <dbReference type="Proteomes" id="UP000241190"/>
    </source>
</evidence>
<evidence type="ECO:0000313" key="1">
    <source>
        <dbReference type="EMBL" id="PSV92916.1"/>
    </source>
</evidence>
<evidence type="ECO:0000313" key="2">
    <source>
        <dbReference type="EMBL" id="PSW96385.1"/>
    </source>
</evidence>
<dbReference type="AlphaFoldDB" id="A0A0D8PW86"/>
<protein>
    <submittedName>
        <fullName evidence="1">DUF3630 domain-containing protein</fullName>
    </submittedName>
</protein>
<accession>A0A0D8PW86</accession>
<dbReference type="InterPro" id="IPR022080">
    <property type="entry name" value="DUF3630"/>
</dbReference>
<dbReference type="STRING" id="56192.UB38_10260"/>
<dbReference type="EMBL" id="PYOP01000015">
    <property type="protein sequence ID" value="PSW96385.1"/>
    <property type="molecule type" value="Genomic_DNA"/>
</dbReference>
<sequence length="99" mass="11479">MDNDVNWLQINLEQGTLIVTPAVFEFDDFAVVAMALLQRLDATLVEQEQSADLQQWLIDFEGCQLLLKAEYYTASMWLELLTLNDIEPLIFIQQLLSHY</sequence>
<dbReference type="Pfam" id="PF12305">
    <property type="entry name" value="DUF3630"/>
    <property type="match status" value="1"/>
</dbReference>
<proteinExistence type="predicted"/>
<name>A0A0D8PW86_9GAMM</name>
<comment type="caution">
    <text evidence="1">The sequence shown here is derived from an EMBL/GenBank/DDBJ whole genome shotgun (WGS) entry which is preliminary data.</text>
</comment>
<gene>
    <name evidence="1" type="ORF">C9I88_16200</name>
    <name evidence="2" type="ORF">C9J52_10765</name>
</gene>
<dbReference type="Proteomes" id="UP000241190">
    <property type="component" value="Unassembled WGS sequence"/>
</dbReference>
<keyword evidence="3" id="KW-1185">Reference proteome</keyword>
<dbReference type="Proteomes" id="UP000241954">
    <property type="component" value="Unassembled WGS sequence"/>
</dbReference>